<dbReference type="GO" id="GO:0008380">
    <property type="term" value="P:RNA splicing"/>
    <property type="evidence" value="ECO:0007669"/>
    <property type="project" value="UniProtKB-KW"/>
</dbReference>
<comment type="caution">
    <text evidence="7">The sequence shown here is derived from an EMBL/GenBank/DDBJ whole genome shotgun (WGS) entry which is preliminary data.</text>
</comment>
<dbReference type="AlphaFoldDB" id="A0AAV5MJF5"/>
<dbReference type="PROSITE" id="PS50102">
    <property type="entry name" value="RRM"/>
    <property type="match status" value="1"/>
</dbReference>
<evidence type="ECO:0000256" key="5">
    <source>
        <dbReference type="SAM" id="MobiDB-lite"/>
    </source>
</evidence>
<evidence type="ECO:0000256" key="3">
    <source>
        <dbReference type="ARBA" id="ARBA00023187"/>
    </source>
</evidence>
<dbReference type="Pfam" id="PF00076">
    <property type="entry name" value="RRM_1"/>
    <property type="match status" value="1"/>
</dbReference>
<evidence type="ECO:0000256" key="4">
    <source>
        <dbReference type="PROSITE-ProRule" id="PRU00176"/>
    </source>
</evidence>
<evidence type="ECO:0000313" key="7">
    <source>
        <dbReference type="EMBL" id="GKV49618.1"/>
    </source>
</evidence>
<evidence type="ECO:0000313" key="8">
    <source>
        <dbReference type="Proteomes" id="UP001054252"/>
    </source>
</evidence>
<dbReference type="Proteomes" id="UP001054252">
    <property type="component" value="Unassembled WGS sequence"/>
</dbReference>
<dbReference type="Gene3D" id="3.30.70.330">
    <property type="match status" value="1"/>
</dbReference>
<accession>A0AAV5MJF5</accession>
<dbReference type="EMBL" id="BPVZ01000308">
    <property type="protein sequence ID" value="GKV49618.1"/>
    <property type="molecule type" value="Genomic_DNA"/>
</dbReference>
<gene>
    <name evidence="7" type="ORF">SLEP1_g56359</name>
</gene>
<dbReference type="GO" id="GO:0005681">
    <property type="term" value="C:spliceosomal complex"/>
    <property type="evidence" value="ECO:0007669"/>
    <property type="project" value="UniProtKB-KW"/>
</dbReference>
<dbReference type="SUPFAM" id="SSF54928">
    <property type="entry name" value="RNA-binding domain, RBD"/>
    <property type="match status" value="1"/>
</dbReference>
<keyword evidence="1" id="KW-0507">mRNA processing</keyword>
<keyword evidence="8" id="KW-1185">Reference proteome</keyword>
<feature type="region of interest" description="Disordered" evidence="5">
    <location>
        <begin position="203"/>
        <end position="226"/>
    </location>
</feature>
<evidence type="ECO:0000256" key="1">
    <source>
        <dbReference type="ARBA" id="ARBA00022664"/>
    </source>
</evidence>
<feature type="domain" description="RRM" evidence="6">
    <location>
        <begin position="69"/>
        <end position="146"/>
    </location>
</feature>
<keyword evidence="4" id="KW-0694">RNA-binding</keyword>
<dbReference type="PANTHER" id="PTHR23147">
    <property type="entry name" value="SERINE/ARGININE RICH SPLICING FACTOR"/>
    <property type="match status" value="1"/>
</dbReference>
<feature type="region of interest" description="Disordered" evidence="5">
    <location>
        <begin position="22"/>
        <end position="47"/>
    </location>
</feature>
<dbReference type="GO" id="GO:0003723">
    <property type="term" value="F:RNA binding"/>
    <property type="evidence" value="ECO:0007669"/>
    <property type="project" value="UniProtKB-UniRule"/>
</dbReference>
<name>A0AAV5MJF5_9ROSI</name>
<organism evidence="7 8">
    <name type="scientific">Rubroshorea leprosula</name>
    <dbReference type="NCBI Taxonomy" id="152421"/>
    <lineage>
        <taxon>Eukaryota</taxon>
        <taxon>Viridiplantae</taxon>
        <taxon>Streptophyta</taxon>
        <taxon>Embryophyta</taxon>
        <taxon>Tracheophyta</taxon>
        <taxon>Spermatophyta</taxon>
        <taxon>Magnoliopsida</taxon>
        <taxon>eudicotyledons</taxon>
        <taxon>Gunneridae</taxon>
        <taxon>Pentapetalae</taxon>
        <taxon>rosids</taxon>
        <taxon>malvids</taxon>
        <taxon>Malvales</taxon>
        <taxon>Dipterocarpaceae</taxon>
        <taxon>Rubroshorea</taxon>
    </lineage>
</organism>
<keyword evidence="3" id="KW-0508">mRNA splicing</keyword>
<protein>
    <recommendedName>
        <fullName evidence="6">RRM domain-containing protein</fullName>
    </recommendedName>
</protein>
<evidence type="ECO:0000259" key="6">
    <source>
        <dbReference type="PROSITE" id="PS50102"/>
    </source>
</evidence>
<dbReference type="GO" id="GO:0006397">
    <property type="term" value="P:mRNA processing"/>
    <property type="evidence" value="ECO:0007669"/>
    <property type="project" value="UniProtKB-KW"/>
</dbReference>
<dbReference type="InterPro" id="IPR050907">
    <property type="entry name" value="SRSF"/>
</dbReference>
<dbReference type="InterPro" id="IPR000504">
    <property type="entry name" value="RRM_dom"/>
</dbReference>
<dbReference type="SMART" id="SM00360">
    <property type="entry name" value="RRM"/>
    <property type="match status" value="1"/>
</dbReference>
<keyword evidence="2" id="KW-0747">Spliceosome</keyword>
<dbReference type="InterPro" id="IPR035979">
    <property type="entry name" value="RBD_domain_sf"/>
</dbReference>
<dbReference type="InterPro" id="IPR012677">
    <property type="entry name" value="Nucleotide-bd_a/b_plait_sf"/>
</dbReference>
<reference evidence="7 8" key="1">
    <citation type="journal article" date="2021" name="Commun. Biol.">
        <title>The genome of Shorea leprosula (Dipterocarpaceae) highlights the ecological relevance of drought in aseasonal tropical rainforests.</title>
        <authorList>
            <person name="Ng K.K.S."/>
            <person name="Kobayashi M.J."/>
            <person name="Fawcett J.A."/>
            <person name="Hatakeyama M."/>
            <person name="Paape T."/>
            <person name="Ng C.H."/>
            <person name="Ang C.C."/>
            <person name="Tnah L.H."/>
            <person name="Lee C.T."/>
            <person name="Nishiyama T."/>
            <person name="Sese J."/>
            <person name="O'Brien M.J."/>
            <person name="Copetti D."/>
            <person name="Mohd Noor M.I."/>
            <person name="Ong R.C."/>
            <person name="Putra M."/>
            <person name="Sireger I.Z."/>
            <person name="Indrioko S."/>
            <person name="Kosugi Y."/>
            <person name="Izuno A."/>
            <person name="Isagi Y."/>
            <person name="Lee S.L."/>
            <person name="Shimizu K.K."/>
        </authorList>
    </citation>
    <scope>NUCLEOTIDE SEQUENCE [LARGE SCALE GENOMIC DNA]</scope>
    <source>
        <strain evidence="7">214</strain>
    </source>
</reference>
<dbReference type="CDD" id="cd00590">
    <property type="entry name" value="RRM_SF"/>
    <property type="match status" value="1"/>
</dbReference>
<feature type="compositionally biased region" description="Polar residues" evidence="5">
    <location>
        <begin position="216"/>
        <end position="226"/>
    </location>
</feature>
<sequence>MESTRIAAKRAAARKDNGYRQRQGYRNGYAGGYRQRQRDRNGSAGGYRQWQGGRNGFAGYTAQFFGGSTTFFFYNFPEEMEAKFLWNSFQMYDKVVDVYLPSKRDKRGKRYGFVRLTGVKDVIQMERRLNEIWIGSYKIRVKIANDRQRKESTPRKVEGVFKANGSTCSMYRLVQPGHSYAQAVKGQGKRMDNVSEQLQEKVNEAIPEKEGVKTGIQENSDALKSP</sequence>
<proteinExistence type="predicted"/>
<evidence type="ECO:0000256" key="2">
    <source>
        <dbReference type="ARBA" id="ARBA00022728"/>
    </source>
</evidence>
<feature type="compositionally biased region" description="Basic and acidic residues" evidence="5">
    <location>
        <begin position="203"/>
        <end position="212"/>
    </location>
</feature>